<keyword evidence="4" id="KW-0812">Transmembrane</keyword>
<dbReference type="InterPro" id="IPR043128">
    <property type="entry name" value="Rev_trsase/Diguanyl_cyclase"/>
</dbReference>
<keyword evidence="4" id="KW-0472">Membrane</keyword>
<proteinExistence type="predicted"/>
<dbReference type="InterPro" id="IPR011110">
    <property type="entry name" value="Reg_prop"/>
</dbReference>
<reference evidence="7 8" key="1">
    <citation type="submission" date="2021-10" db="EMBL/GenBank/DDBJ databases">
        <title>Alishewanella koreense sp. nov. isolated from seawater of southwestern coast in South Korea and the proposal for the reclassification of Rheinheimera perlucida and Rheinheimera tuosuensis as Arsukibacterium perlucida and Arsukibacterium tuosuensis.</title>
        <authorList>
            <person name="Kim K.H."/>
            <person name="Ruan W."/>
            <person name="Kim K.R."/>
            <person name="Baek J.H."/>
            <person name="Jeon C.O."/>
        </authorList>
    </citation>
    <scope>NUCLEOTIDE SEQUENCE [LARGE SCALE GENOMIC DNA]</scope>
    <source>
        <strain evidence="7 8">16-MA</strain>
    </source>
</reference>
<dbReference type="InterPro" id="IPR050469">
    <property type="entry name" value="Diguanylate_Cyclase"/>
</dbReference>
<evidence type="ECO:0000259" key="6">
    <source>
        <dbReference type="PROSITE" id="PS50887"/>
    </source>
</evidence>
<dbReference type="SMART" id="SM00267">
    <property type="entry name" value="GGDEF"/>
    <property type="match status" value="1"/>
</dbReference>
<gene>
    <name evidence="7" type="ORF">JAO78_002855</name>
</gene>
<feature type="signal peptide" evidence="5">
    <location>
        <begin position="1"/>
        <end position="18"/>
    </location>
</feature>
<dbReference type="RefSeq" id="WP_226749832.1">
    <property type="nucleotide sequence ID" value="NZ_JAEINI020000001.1"/>
</dbReference>
<feature type="coiled-coil region" evidence="3">
    <location>
        <begin position="770"/>
        <end position="797"/>
    </location>
</feature>
<dbReference type="EMBL" id="JAEINI020000001">
    <property type="protein sequence ID" value="MCB5225749.1"/>
    <property type="molecule type" value="Genomic_DNA"/>
</dbReference>
<accession>A0ABS8C0A2</accession>
<sequence length="1007" mass="114533">MSRFLFIIFVLMCQSALAAPPSVYDYDLKHWTSAEGLSSNSVRAITQDKLGYIWLGTLYGLNRFDGQHFEVFSNETHPKLASNAITRLLTDSDGKIWIGTKAGLSVLDPATLELQRLPIYSEVTSLLEVAPGEIWVAADQLFSVQQNKVRRVEQVKAVVSQLAQTNEQIWVMASDYLHQRAADGSWQQFALPLVLAQNPVYDLAWTDNGLHIASENGLFRLQSDGEITAQSLPDNTMAPVYRLLQDNTGAQWLSSYRKLFFQYPGQAWQTVTVAELGSSPWFSRVFQDKEHNIWLTSFSDGIFMVNRSQIRRLVPGSDPIIRSVSLTPQGKLLLASQSEVGYLDMAERFQPLIAAEQLQGQTVHDLYWPGPEQLWLGLERGLYQYDVKTAQLSVLFPQLQGQAVRVVKPAEQGGIWIGSLNGLYHAQDNVLTLLPFNAELESKQITTLSQHKGQVLFGTSRGLYRWQNAQLTRLGIGSALYNAYILASLVLPDGTVLVSTLDDGVYIQRPNNAWLHLHSGNGLLHGPALSFYFHQQSGWLWLSTHKGIFRLRVDSLPQAANEGFRLEEVLSPYDRQMGSLTSRCCNGAGQSKVAFWQQQLWYPTLRGLVAVPEELDSTTPKTLRPILKKISAQQSYPLSGQQLRQVLERQERNLTISYSALEYTRPDSVIFRYQLMGFDQQWHEVVDRREAVYTNLPPGNFTFKLQVRYNYQHWLDAQETQIQLVIPRRFDETLVYRLLWLCLLLCLFYGLFWLYRQNNLHKQEQLTSLVRQRTQELENTNQKLNELNEQLSQLTHRDTTTGLRNKRFMFEQLPKDIEHFQRNRQALTEQGKTIALLLLEPDHYQQILLKYGVSTADSLLQQLSSLLSRETRGSDYVVRFVDARFVVVFRDIAQELVASYSCRLLEQIAASHFTLPDGEVVNLTASGGYALYPLPLLGGQLLNWESSMQLAEQALLQLKAQGLSAVVGSLAFASQLDAFEFEESVDLPLQINRLLAEGLIWLEQHRL</sequence>
<dbReference type="InterPro" id="IPR015943">
    <property type="entry name" value="WD40/YVTN_repeat-like_dom_sf"/>
</dbReference>
<dbReference type="PANTHER" id="PTHR45138:SF9">
    <property type="entry name" value="DIGUANYLATE CYCLASE DGCM-RELATED"/>
    <property type="match status" value="1"/>
</dbReference>
<keyword evidence="8" id="KW-1185">Reference proteome</keyword>
<dbReference type="NCBIfam" id="TIGR00254">
    <property type="entry name" value="GGDEF"/>
    <property type="match status" value="1"/>
</dbReference>
<feature type="chain" id="PRO_5045954942" description="diguanylate cyclase" evidence="5">
    <location>
        <begin position="19"/>
        <end position="1007"/>
    </location>
</feature>
<dbReference type="SUPFAM" id="SSF82171">
    <property type="entry name" value="DPP6 N-terminal domain-like"/>
    <property type="match status" value="1"/>
</dbReference>
<comment type="catalytic activity">
    <reaction evidence="2">
        <text>2 GTP = 3',3'-c-di-GMP + 2 diphosphate</text>
        <dbReference type="Rhea" id="RHEA:24898"/>
        <dbReference type="ChEBI" id="CHEBI:33019"/>
        <dbReference type="ChEBI" id="CHEBI:37565"/>
        <dbReference type="ChEBI" id="CHEBI:58805"/>
        <dbReference type="EC" id="2.7.7.65"/>
    </reaction>
</comment>
<dbReference type="InterPro" id="IPR029787">
    <property type="entry name" value="Nucleotide_cyclase"/>
</dbReference>
<dbReference type="InterPro" id="IPR013783">
    <property type="entry name" value="Ig-like_fold"/>
</dbReference>
<evidence type="ECO:0000313" key="7">
    <source>
        <dbReference type="EMBL" id="MCB5225749.1"/>
    </source>
</evidence>
<protein>
    <recommendedName>
        <fullName evidence="1">diguanylate cyclase</fullName>
        <ecNumber evidence="1">2.7.7.65</ecNumber>
    </recommendedName>
</protein>
<evidence type="ECO:0000256" key="3">
    <source>
        <dbReference type="SAM" id="Coils"/>
    </source>
</evidence>
<feature type="transmembrane region" description="Helical" evidence="4">
    <location>
        <begin position="734"/>
        <end position="755"/>
    </location>
</feature>
<dbReference type="Gene3D" id="3.30.70.270">
    <property type="match status" value="1"/>
</dbReference>
<evidence type="ECO:0000256" key="1">
    <source>
        <dbReference type="ARBA" id="ARBA00012528"/>
    </source>
</evidence>
<dbReference type="SUPFAM" id="SSF55073">
    <property type="entry name" value="Nucleotide cyclase"/>
    <property type="match status" value="1"/>
</dbReference>
<dbReference type="PROSITE" id="PS50887">
    <property type="entry name" value="GGDEF"/>
    <property type="match status" value="1"/>
</dbReference>
<feature type="domain" description="GGDEF" evidence="6">
    <location>
        <begin position="832"/>
        <end position="971"/>
    </location>
</feature>
<dbReference type="Pfam" id="PF00990">
    <property type="entry name" value="GGDEF"/>
    <property type="match status" value="1"/>
</dbReference>
<dbReference type="InterPro" id="IPR011123">
    <property type="entry name" value="Y_Y_Y"/>
</dbReference>
<evidence type="ECO:0000256" key="4">
    <source>
        <dbReference type="SAM" id="Phobius"/>
    </source>
</evidence>
<evidence type="ECO:0000313" key="8">
    <source>
        <dbReference type="Proteomes" id="UP000633814"/>
    </source>
</evidence>
<keyword evidence="7" id="KW-0548">Nucleotidyltransferase</keyword>
<dbReference type="GO" id="GO:0052621">
    <property type="term" value="F:diguanylate cyclase activity"/>
    <property type="evidence" value="ECO:0007669"/>
    <property type="project" value="UniProtKB-EC"/>
</dbReference>
<dbReference type="PANTHER" id="PTHR45138">
    <property type="entry name" value="REGULATORY COMPONENTS OF SENSORY TRANSDUCTION SYSTEM"/>
    <property type="match status" value="1"/>
</dbReference>
<keyword evidence="7" id="KW-0808">Transferase</keyword>
<keyword evidence="5" id="KW-0732">Signal</keyword>
<dbReference type="Pfam" id="PF07495">
    <property type="entry name" value="Y_Y_Y"/>
    <property type="match status" value="1"/>
</dbReference>
<keyword evidence="3" id="KW-0175">Coiled coil</keyword>
<evidence type="ECO:0000256" key="5">
    <source>
        <dbReference type="SAM" id="SignalP"/>
    </source>
</evidence>
<dbReference type="Gene3D" id="2.130.10.10">
    <property type="entry name" value="YVTN repeat-like/Quinoprotein amine dehydrogenase"/>
    <property type="match status" value="2"/>
</dbReference>
<dbReference type="Pfam" id="PF07494">
    <property type="entry name" value="Reg_prop"/>
    <property type="match status" value="2"/>
</dbReference>
<evidence type="ECO:0000256" key="2">
    <source>
        <dbReference type="ARBA" id="ARBA00034247"/>
    </source>
</evidence>
<comment type="caution">
    <text evidence="7">The sequence shown here is derived from an EMBL/GenBank/DDBJ whole genome shotgun (WGS) entry which is preliminary data.</text>
</comment>
<keyword evidence="4" id="KW-1133">Transmembrane helix</keyword>
<dbReference type="InterPro" id="IPR000160">
    <property type="entry name" value="GGDEF_dom"/>
</dbReference>
<dbReference type="Proteomes" id="UP000633814">
    <property type="component" value="Unassembled WGS sequence"/>
</dbReference>
<dbReference type="Gene3D" id="2.60.40.10">
    <property type="entry name" value="Immunoglobulins"/>
    <property type="match status" value="1"/>
</dbReference>
<name>A0ABS8C0A2_9ALTE</name>
<organism evidence="7 8">
    <name type="scientific">Alishewanella maricola</name>
    <dbReference type="NCBI Taxonomy" id="2795740"/>
    <lineage>
        <taxon>Bacteria</taxon>
        <taxon>Pseudomonadati</taxon>
        <taxon>Pseudomonadota</taxon>
        <taxon>Gammaproteobacteria</taxon>
        <taxon>Alteromonadales</taxon>
        <taxon>Alteromonadaceae</taxon>
        <taxon>Alishewanella</taxon>
    </lineage>
</organism>
<dbReference type="EC" id="2.7.7.65" evidence="1"/>